<dbReference type="EMBL" id="PKPP01000489">
    <property type="protein sequence ID" value="PWA92134.1"/>
    <property type="molecule type" value="Genomic_DNA"/>
</dbReference>
<dbReference type="AlphaFoldDB" id="A0A2U1Q282"/>
<comment type="caution">
    <text evidence="2">The sequence shown here is derived from an EMBL/GenBank/DDBJ whole genome shotgun (WGS) entry which is preliminary data.</text>
</comment>
<dbReference type="Proteomes" id="UP000245207">
    <property type="component" value="Unassembled WGS sequence"/>
</dbReference>
<keyword evidence="1" id="KW-0812">Transmembrane</keyword>
<proteinExistence type="predicted"/>
<reference evidence="2 3" key="1">
    <citation type="journal article" date="2018" name="Mol. Plant">
        <title>The genome of Artemisia annua provides insight into the evolution of Asteraceae family and artemisinin biosynthesis.</title>
        <authorList>
            <person name="Shen Q."/>
            <person name="Zhang L."/>
            <person name="Liao Z."/>
            <person name="Wang S."/>
            <person name="Yan T."/>
            <person name="Shi P."/>
            <person name="Liu M."/>
            <person name="Fu X."/>
            <person name="Pan Q."/>
            <person name="Wang Y."/>
            <person name="Lv Z."/>
            <person name="Lu X."/>
            <person name="Zhang F."/>
            <person name="Jiang W."/>
            <person name="Ma Y."/>
            <person name="Chen M."/>
            <person name="Hao X."/>
            <person name="Li L."/>
            <person name="Tang Y."/>
            <person name="Lv G."/>
            <person name="Zhou Y."/>
            <person name="Sun X."/>
            <person name="Brodelius P.E."/>
            <person name="Rose J.K.C."/>
            <person name="Tang K."/>
        </authorList>
    </citation>
    <scope>NUCLEOTIDE SEQUENCE [LARGE SCALE GENOMIC DNA]</scope>
    <source>
        <strain evidence="3">cv. Huhao1</strain>
        <tissue evidence="2">Leaf</tissue>
    </source>
</reference>
<feature type="transmembrane region" description="Helical" evidence="1">
    <location>
        <begin position="87"/>
        <end position="115"/>
    </location>
</feature>
<keyword evidence="3" id="KW-1185">Reference proteome</keyword>
<evidence type="ECO:0000313" key="2">
    <source>
        <dbReference type="EMBL" id="PWA92134.1"/>
    </source>
</evidence>
<name>A0A2U1Q282_ARTAN</name>
<keyword evidence="1" id="KW-0472">Membrane</keyword>
<evidence type="ECO:0000256" key="1">
    <source>
        <dbReference type="SAM" id="Phobius"/>
    </source>
</evidence>
<organism evidence="2 3">
    <name type="scientific">Artemisia annua</name>
    <name type="common">Sweet wormwood</name>
    <dbReference type="NCBI Taxonomy" id="35608"/>
    <lineage>
        <taxon>Eukaryota</taxon>
        <taxon>Viridiplantae</taxon>
        <taxon>Streptophyta</taxon>
        <taxon>Embryophyta</taxon>
        <taxon>Tracheophyta</taxon>
        <taxon>Spermatophyta</taxon>
        <taxon>Magnoliopsida</taxon>
        <taxon>eudicotyledons</taxon>
        <taxon>Gunneridae</taxon>
        <taxon>Pentapetalae</taxon>
        <taxon>asterids</taxon>
        <taxon>campanulids</taxon>
        <taxon>Asterales</taxon>
        <taxon>Asteraceae</taxon>
        <taxon>Asteroideae</taxon>
        <taxon>Anthemideae</taxon>
        <taxon>Artemisiinae</taxon>
        <taxon>Artemisia</taxon>
    </lineage>
</organism>
<feature type="transmembrane region" description="Helical" evidence="1">
    <location>
        <begin position="52"/>
        <end position="75"/>
    </location>
</feature>
<protein>
    <submittedName>
        <fullName evidence="2">Uncharacterized protein</fullName>
    </submittedName>
</protein>
<gene>
    <name evidence="2" type="ORF">CTI12_AA084670</name>
</gene>
<sequence>MHVQPELWMCPLISSNDIAVKLIREQQRHADYCVPTVQFYVHQFSFKDSRSIILLQVIVSAEVGVMASSGCWYFYDGPAHLEALTDVLIIFILIFCLHRALQLLTEFVLPFSLVVARWNASRARQTRPNTTTGVYFNQYYGWYV</sequence>
<keyword evidence="1" id="KW-1133">Transmembrane helix</keyword>
<accession>A0A2U1Q282</accession>
<evidence type="ECO:0000313" key="3">
    <source>
        <dbReference type="Proteomes" id="UP000245207"/>
    </source>
</evidence>